<sequence length="51" mass="5395">MSLTASYVLNIGPCFDIKKGRVDRAEGIIASGTAGKHSWYGTIGIPLTSLQ</sequence>
<comment type="caution">
    <text evidence="1">The sequence shown here is derived from an EMBL/GenBank/DDBJ whole genome shotgun (WGS) entry which is preliminary data.</text>
</comment>
<reference evidence="1" key="1">
    <citation type="journal article" date="2014" name="Front. Microbiol.">
        <title>High frequency of phylogenetically diverse reductive dehalogenase-homologous genes in deep subseafloor sedimentary metagenomes.</title>
        <authorList>
            <person name="Kawai M."/>
            <person name="Futagami T."/>
            <person name="Toyoda A."/>
            <person name="Takaki Y."/>
            <person name="Nishi S."/>
            <person name="Hori S."/>
            <person name="Arai W."/>
            <person name="Tsubouchi T."/>
            <person name="Morono Y."/>
            <person name="Uchiyama I."/>
            <person name="Ito T."/>
            <person name="Fujiyama A."/>
            <person name="Inagaki F."/>
            <person name="Takami H."/>
        </authorList>
    </citation>
    <scope>NUCLEOTIDE SEQUENCE</scope>
    <source>
        <strain evidence="1">Expedition CK06-06</strain>
    </source>
</reference>
<accession>X1RQY8</accession>
<gene>
    <name evidence="1" type="ORF">S12H4_17082</name>
</gene>
<dbReference type="EMBL" id="BARW01008313">
    <property type="protein sequence ID" value="GAI83058.1"/>
    <property type="molecule type" value="Genomic_DNA"/>
</dbReference>
<dbReference type="AlphaFoldDB" id="X1RQY8"/>
<organism evidence="1">
    <name type="scientific">marine sediment metagenome</name>
    <dbReference type="NCBI Taxonomy" id="412755"/>
    <lineage>
        <taxon>unclassified sequences</taxon>
        <taxon>metagenomes</taxon>
        <taxon>ecological metagenomes</taxon>
    </lineage>
</organism>
<protein>
    <submittedName>
        <fullName evidence="1">Uncharacterized protein</fullName>
    </submittedName>
</protein>
<proteinExistence type="predicted"/>
<name>X1RQY8_9ZZZZ</name>
<evidence type="ECO:0000313" key="1">
    <source>
        <dbReference type="EMBL" id="GAI83058.1"/>
    </source>
</evidence>